<comment type="caution">
    <text evidence="1">The sequence shown here is derived from an EMBL/GenBank/DDBJ whole genome shotgun (WGS) entry which is preliminary data.</text>
</comment>
<dbReference type="AlphaFoldDB" id="A0A5N4CMI4"/>
<keyword evidence="2" id="KW-1185">Reference proteome</keyword>
<organism evidence="1 2">
    <name type="scientific">Camelus dromedarius</name>
    <name type="common">Dromedary</name>
    <name type="synonym">Arabian camel</name>
    <dbReference type="NCBI Taxonomy" id="9838"/>
    <lineage>
        <taxon>Eukaryota</taxon>
        <taxon>Metazoa</taxon>
        <taxon>Chordata</taxon>
        <taxon>Craniata</taxon>
        <taxon>Vertebrata</taxon>
        <taxon>Euteleostomi</taxon>
        <taxon>Mammalia</taxon>
        <taxon>Eutheria</taxon>
        <taxon>Laurasiatheria</taxon>
        <taxon>Artiodactyla</taxon>
        <taxon>Tylopoda</taxon>
        <taxon>Camelidae</taxon>
        <taxon>Camelus</taxon>
    </lineage>
</organism>
<protein>
    <submittedName>
        <fullName evidence="1">Uncharacterized protein</fullName>
    </submittedName>
</protein>
<reference evidence="1 2" key="1">
    <citation type="journal article" date="2019" name="Mol. Ecol. Resour.">
        <title>Improving Illumina assemblies with Hi-C and long reads: an example with the North African dromedary.</title>
        <authorList>
            <person name="Elbers J.P."/>
            <person name="Rogers M.F."/>
            <person name="Perelman P.L."/>
            <person name="Proskuryakova A.A."/>
            <person name="Serdyukova N.A."/>
            <person name="Johnson W.E."/>
            <person name="Horin P."/>
            <person name="Corander J."/>
            <person name="Murphy D."/>
            <person name="Burger P.A."/>
        </authorList>
    </citation>
    <scope>NUCLEOTIDE SEQUENCE [LARGE SCALE GENOMIC DNA]</scope>
    <source>
        <strain evidence="1">Drom800</strain>
        <tissue evidence="1">Blood</tissue>
    </source>
</reference>
<proteinExistence type="predicted"/>
<sequence length="104" mass="11876">MEMRGVPTSLEVPDLVLEIPCIKHGELSRSLVFQRLAGGRPRRREEVFSREFGQMPERRRRVKGSSIVFGLLWETGDWRMPAGWACLSRFRRGGSSLFPGMGLN</sequence>
<name>A0A5N4CMI4_CAMDR</name>
<gene>
    <name evidence="1" type="ORF">Cadr_000025759</name>
</gene>
<dbReference type="EMBL" id="JWIN03000022">
    <property type="protein sequence ID" value="KAB1260118.1"/>
    <property type="molecule type" value="Genomic_DNA"/>
</dbReference>
<evidence type="ECO:0000313" key="2">
    <source>
        <dbReference type="Proteomes" id="UP000299084"/>
    </source>
</evidence>
<evidence type="ECO:0000313" key="1">
    <source>
        <dbReference type="EMBL" id="KAB1260118.1"/>
    </source>
</evidence>
<dbReference type="Proteomes" id="UP000299084">
    <property type="component" value="Unassembled WGS sequence"/>
</dbReference>
<accession>A0A5N4CMI4</accession>